<dbReference type="GO" id="GO:0005524">
    <property type="term" value="F:ATP binding"/>
    <property type="evidence" value="ECO:0007669"/>
    <property type="project" value="UniProtKB-KW"/>
</dbReference>
<evidence type="ECO:0000313" key="14">
    <source>
        <dbReference type="Proteomes" id="UP000694388"/>
    </source>
</evidence>
<dbReference type="InterPro" id="IPR027417">
    <property type="entry name" value="P-loop_NTPase"/>
</dbReference>
<feature type="coiled-coil region" evidence="10">
    <location>
        <begin position="1054"/>
        <end position="1130"/>
    </location>
</feature>
<keyword evidence="14" id="KW-1185">Reference proteome</keyword>
<dbReference type="InterPro" id="IPR047149">
    <property type="entry name" value="KIF11-like"/>
</dbReference>
<sequence length="1744" mass="199380">MSCGAIALSHQQIKSEKATKMAIFAAAASKKGYSSGEEFITAFGACSSQDGLSAQSQDDLKPMQNKSIFVDGDRFEVKPEHGRYLLWMSYYEVYNEVIYDLLCPANTGSASRLNTLRLAEDRDAKSYVKDLTWIHVNSIEEAFVVLNAGRQNQSMASTKLNKHSSRSHSIFSIRLIQRTDNEHPVVKQVNEFSVCDLAGSERSSKTHSSGNRLQEACKINRSLLSLGKCIWTLRQNQQRSQQSLVPYRESKLTQIFQSFLSGRGHACMVVNINPLASMFDENFHVLKFSALAKQVVTCTLKPPGRSRKRSSHGITDSSLLAEAPEPKRNKSIAWESQNLSNVPEEGEGGEEDDDEEEEEEDDSSAEDRNDYIKQLNAQHEEEKRRIWEVVEAKIREQVEDEVRQDTSKKWSVMMNNMRDTYTRMLRQTEDMYETRIEQRTEIISTSWKAYFDECQESSSLQLEEEKLKVQEREKCIAHLEQQLQSLPQDLEEIRTIGETVCHDLEEPNVPEQASSVQFTELTRPCSANLAVQTEVVELREMLKESGEAFLEKNAELSTLQESLKEKNDDLAQARVCINELKERMAHLEDELKKTRDNATVPAHCGARTNPPPSEKGPAVGKIEEPTYGEAWEKTKVLHGASERCTEVYASHTKVSFELCHLKEELNQCKKQYDRDCCDLGERLNEMKISLELKTNEVDRETRKNRELVRQLENCKEEEVKALSRSQDLFTELELNKRFVEDFAREADVHKETTLELNRRREEVDVLHCQLKRAQEDTELKARFIHDAEGSLKKVAGIASSLTLMLSEFMNSLQEKMTLIESKIAANEKNLCFVKQARYKEICKLKSAVEVKKQMAADFEEAQKRLEQSSMVVNKEMENRSKMAKKLQSIEKEFVTAKVNADNLVKELAHTHGVIADMKCNEETKRFEFDQLSKELEAGCSKLQQANEVSLKAQGVVADLQKFIENFRSHAARKPIDETKIDPLDEKVENLCLQLLKALEVLFKILGAKTETEHIEVGRTFEVLLKMQDQKQEHCRLQQELDEVRTCLKQKGLDVKQKNETVEQLSLELKDAKNDKQKTLAQLQTLSLELKSSQRVVEDFRDEIAAKSSSLDLLQEKVESLHLKLQHAEEAALNAEVLQDYVEKRTKETCNALKSILEIQSANMNTHEEQLRKLSTKLSSIEEKVRIECQVKAQTSHDLQNSRLALTVKEKESAELLKARETIRTLQDEMRICGDTMQALENTLKDGQLKKEELIRVHAELEQSKQNKVKLEGQVREIEDERVELRGKLADALKQMRHVEHKSPTHNDKLQELQQQQKELESCQAQCKALQHRLQEVEAGERDAKVQCESLKEQLSRQQTNKSGHELVEAEAQARWRDEQRVLIEQARQAENRRNTEIKRWEEERKRWALEKARCVVEKENLLQKLNDTQSESENKLVTWRQERDKLATALEDQLALFRSQLEQKDVEILSLRSCSTSTQACQEEVRQEGTEKHLAEGREDERQEEKGNEEKTKAKPSVTPAVKPQIASSSACSTRSQKAKLKNLVETVESAEPADSVFDDSDWSTESGSRVKRFPASQLHVEFSPLKPHKLSVLEVSQQPSSVHECTAKYEKHSRVTNHRYALRKTNMHLADDGFDTNLPETPVHPAAAGSDTSERKRRTCASPHKVGGQPDGALHRFGELLQNSPIKLRNKAKKVVESFASSESSSSSAQKPQRRTRRKLHTADISKPMQFNSNVSESEINLE</sequence>
<accession>A0A8C4QXT1</accession>
<dbReference type="SUPFAM" id="SSF52540">
    <property type="entry name" value="P-loop containing nucleoside triphosphate hydrolases"/>
    <property type="match status" value="1"/>
</dbReference>
<dbReference type="GO" id="GO:0007018">
    <property type="term" value="P:microtubule-based movement"/>
    <property type="evidence" value="ECO:0007669"/>
    <property type="project" value="InterPro"/>
</dbReference>
<dbReference type="GO" id="GO:0005634">
    <property type="term" value="C:nucleus"/>
    <property type="evidence" value="ECO:0007669"/>
    <property type="project" value="TreeGrafter"/>
</dbReference>
<evidence type="ECO:0000256" key="4">
    <source>
        <dbReference type="ARBA" id="ARBA00022741"/>
    </source>
</evidence>
<dbReference type="Ensembl" id="ENSEBUT00000022010.1">
    <property type="protein sequence ID" value="ENSEBUP00000021432.1"/>
    <property type="gene ID" value="ENSEBUG00000013238.1"/>
</dbReference>
<dbReference type="PROSITE" id="PS50067">
    <property type="entry name" value="KINESIN_MOTOR_2"/>
    <property type="match status" value="1"/>
</dbReference>
<reference evidence="13" key="1">
    <citation type="submission" date="2025-08" db="UniProtKB">
        <authorList>
            <consortium name="Ensembl"/>
        </authorList>
    </citation>
    <scope>IDENTIFICATION</scope>
</reference>
<keyword evidence="3" id="KW-0597">Phosphoprotein</keyword>
<comment type="subcellular location">
    <subcellularLocation>
        <location evidence="1">Cytoplasm</location>
        <location evidence="1">Cytoskeleton</location>
        <location evidence="1">Spindle</location>
    </subcellularLocation>
</comment>
<dbReference type="PANTHER" id="PTHR47970">
    <property type="entry name" value="KINESIN-LIKE PROTEIN KIF11"/>
    <property type="match status" value="1"/>
</dbReference>
<feature type="compositionally biased region" description="Basic and acidic residues" evidence="11">
    <location>
        <begin position="1483"/>
        <end position="1513"/>
    </location>
</feature>
<feature type="region of interest" description="Disordered" evidence="11">
    <location>
        <begin position="1633"/>
        <end position="1675"/>
    </location>
</feature>
<evidence type="ECO:0000259" key="12">
    <source>
        <dbReference type="PROSITE" id="PS50067"/>
    </source>
</evidence>
<keyword evidence="8" id="KW-0206">Cytoskeleton</keyword>
<keyword evidence="4" id="KW-0547">Nucleotide-binding</keyword>
<keyword evidence="7" id="KW-0505">Motor protein</keyword>
<evidence type="ECO:0000256" key="8">
    <source>
        <dbReference type="ARBA" id="ARBA00023212"/>
    </source>
</evidence>
<dbReference type="GO" id="GO:0005876">
    <property type="term" value="C:spindle microtubule"/>
    <property type="evidence" value="ECO:0007669"/>
    <property type="project" value="TreeGrafter"/>
</dbReference>
<dbReference type="Gene3D" id="3.40.850.10">
    <property type="entry name" value="Kinesin motor domain"/>
    <property type="match status" value="1"/>
</dbReference>
<evidence type="ECO:0000256" key="2">
    <source>
        <dbReference type="ARBA" id="ARBA00022490"/>
    </source>
</evidence>
<dbReference type="PRINTS" id="PR00380">
    <property type="entry name" value="KINESINHEAVY"/>
</dbReference>
<dbReference type="Proteomes" id="UP000694388">
    <property type="component" value="Unplaced"/>
</dbReference>
<evidence type="ECO:0000256" key="1">
    <source>
        <dbReference type="ARBA" id="ARBA00004186"/>
    </source>
</evidence>
<reference evidence="13" key="2">
    <citation type="submission" date="2025-09" db="UniProtKB">
        <authorList>
            <consortium name="Ensembl"/>
        </authorList>
    </citation>
    <scope>IDENTIFICATION</scope>
</reference>
<comment type="similarity">
    <text evidence="9">Belongs to the TRAFAC class myosin-kinesin ATPase superfamily. Kinesin family.</text>
</comment>
<dbReference type="GO" id="GO:0008017">
    <property type="term" value="F:microtubule binding"/>
    <property type="evidence" value="ECO:0007669"/>
    <property type="project" value="InterPro"/>
</dbReference>
<keyword evidence="6 10" id="KW-0175">Coiled coil</keyword>
<organism evidence="13 14">
    <name type="scientific">Eptatretus burgeri</name>
    <name type="common">Inshore hagfish</name>
    <dbReference type="NCBI Taxonomy" id="7764"/>
    <lineage>
        <taxon>Eukaryota</taxon>
        <taxon>Metazoa</taxon>
        <taxon>Chordata</taxon>
        <taxon>Craniata</taxon>
        <taxon>Vertebrata</taxon>
        <taxon>Cyclostomata</taxon>
        <taxon>Myxini</taxon>
        <taxon>Myxiniformes</taxon>
        <taxon>Myxinidae</taxon>
        <taxon>Eptatretinae</taxon>
        <taxon>Eptatretus</taxon>
    </lineage>
</organism>
<dbReference type="GO" id="GO:0090307">
    <property type="term" value="P:mitotic spindle assembly"/>
    <property type="evidence" value="ECO:0007669"/>
    <property type="project" value="TreeGrafter"/>
</dbReference>
<keyword evidence="5" id="KW-0067">ATP-binding</keyword>
<feature type="compositionally biased region" description="Low complexity" evidence="11">
    <location>
        <begin position="1698"/>
        <end position="1710"/>
    </location>
</feature>
<evidence type="ECO:0000256" key="3">
    <source>
        <dbReference type="ARBA" id="ARBA00022553"/>
    </source>
</evidence>
<evidence type="ECO:0000256" key="7">
    <source>
        <dbReference type="ARBA" id="ARBA00023175"/>
    </source>
</evidence>
<dbReference type="GO" id="GO:0008574">
    <property type="term" value="F:plus-end-directed microtubule motor activity"/>
    <property type="evidence" value="ECO:0007669"/>
    <property type="project" value="TreeGrafter"/>
</dbReference>
<proteinExistence type="inferred from homology"/>
<evidence type="ECO:0000256" key="6">
    <source>
        <dbReference type="ARBA" id="ARBA00023054"/>
    </source>
</evidence>
<protein>
    <recommendedName>
        <fullName evidence="12">Kinesin motor domain-containing protein</fullName>
    </recommendedName>
</protein>
<evidence type="ECO:0000313" key="13">
    <source>
        <dbReference type="Ensembl" id="ENSEBUP00000021432.1"/>
    </source>
</evidence>
<feature type="coiled-coil region" evidence="10">
    <location>
        <begin position="1208"/>
        <end position="1442"/>
    </location>
</feature>
<comment type="caution">
    <text evidence="9">Lacks conserved residue(s) required for the propagation of feature annotation.</text>
</comment>
<feature type="compositionally biased region" description="Acidic residues" evidence="11">
    <location>
        <begin position="344"/>
        <end position="364"/>
    </location>
</feature>
<feature type="region of interest" description="Disordered" evidence="11">
    <location>
        <begin position="593"/>
        <end position="619"/>
    </location>
</feature>
<feature type="domain" description="Kinesin motor" evidence="12">
    <location>
        <begin position="1"/>
        <end position="295"/>
    </location>
</feature>
<name>A0A8C4QXT1_EPTBU</name>
<dbReference type="GO" id="GO:0051231">
    <property type="term" value="P:spindle elongation"/>
    <property type="evidence" value="ECO:0007669"/>
    <property type="project" value="TreeGrafter"/>
</dbReference>
<evidence type="ECO:0000256" key="5">
    <source>
        <dbReference type="ARBA" id="ARBA00022840"/>
    </source>
</evidence>
<feature type="coiled-coil region" evidence="10">
    <location>
        <begin position="1156"/>
        <end position="1183"/>
    </location>
</feature>
<evidence type="ECO:0000256" key="10">
    <source>
        <dbReference type="SAM" id="Coils"/>
    </source>
</evidence>
<dbReference type="GO" id="GO:0072686">
    <property type="term" value="C:mitotic spindle"/>
    <property type="evidence" value="ECO:0007669"/>
    <property type="project" value="TreeGrafter"/>
</dbReference>
<dbReference type="SMART" id="SM00129">
    <property type="entry name" value="KISc"/>
    <property type="match status" value="1"/>
</dbReference>
<feature type="coiled-coil region" evidence="10">
    <location>
        <begin position="872"/>
        <end position="906"/>
    </location>
</feature>
<dbReference type="GeneTree" id="ENSGT00940000156931"/>
<feature type="region of interest" description="Disordered" evidence="11">
    <location>
        <begin position="1482"/>
        <end position="1531"/>
    </location>
</feature>
<dbReference type="Pfam" id="PF00225">
    <property type="entry name" value="Kinesin"/>
    <property type="match status" value="1"/>
</dbReference>
<evidence type="ECO:0000256" key="9">
    <source>
        <dbReference type="PROSITE-ProRule" id="PRU00283"/>
    </source>
</evidence>
<dbReference type="InterPro" id="IPR036961">
    <property type="entry name" value="Kinesin_motor_dom_sf"/>
</dbReference>
<feature type="region of interest" description="Disordered" evidence="11">
    <location>
        <begin position="1695"/>
        <end position="1744"/>
    </location>
</feature>
<feature type="region of interest" description="Disordered" evidence="11">
    <location>
        <begin position="301"/>
        <end position="369"/>
    </location>
</feature>
<evidence type="ECO:0000256" key="11">
    <source>
        <dbReference type="SAM" id="MobiDB-lite"/>
    </source>
</evidence>
<feature type="compositionally biased region" description="Polar residues" evidence="11">
    <location>
        <begin position="1730"/>
        <end position="1744"/>
    </location>
</feature>
<dbReference type="InterPro" id="IPR001752">
    <property type="entry name" value="Kinesin_motor_dom"/>
</dbReference>
<dbReference type="PANTHER" id="PTHR47970:SF29">
    <property type="entry name" value="KINESIN FAMILY MEMBER 20B"/>
    <property type="match status" value="1"/>
</dbReference>
<feature type="coiled-coil region" evidence="10">
    <location>
        <begin position="683"/>
        <end position="717"/>
    </location>
</feature>
<keyword evidence="2" id="KW-0963">Cytoplasm</keyword>